<sequence length="1001" mass="114794">MSLISQYFEDTIKYKASHGEKTIVLIQVGSFFEVYATVEADGSYSGSSIEDFACINDMNIARKNSTIDNKPVYMAGFGLTQLERYVKKLLENGYTVPVFTQDIQGKNTSRSLSMIYSPGMYFNDDTNYLSNNTISIWLNLSKANSVIKVPLLTVGLSVIDIMTGKLINFEYTIPYINSPTVYDNLEKYISVYNPTEAIIITNNLEADYIDDVINYINLKSSKIHKVVLDKTSSNEDFLYIANNCERQKFQETLIDKIYGVGSFREKAEFYDYPIANQSLCFLLDFVQKHNPKLLNDINLPEFENHCDKLVLANHSLKQLNIISDNNFSGKHASVSSMLNNCITSIGKRKFNYELLHPISDVDVLNKTYDLTEHLLDTGFYTEIRSELNTVRDIERIERKLIMNKLEPRDFYMLYHNLSNIKKLFKNISTNSKNLKLYEFISASNNIKVDTVCDELSKYIEKVFNVDKISNIVMDKLGNYNIEDLDFINVKCNQSLNEQLKATADGKVVFEAVKDYFSNLIKKYEKNKDQEYIKIHETSKSDSFLLGTKRRVVILQDCLKNEPNIVNITYISNFTKKEETYLLDISKLEYIEHGSTKSNMIVTSSDIKKMAHSIQTDKEHVIFSIIRAYTMIQDDFILFNDKSKLSVISQFIALIDTAHNRAYNAKKYNYTKPVIKNTQDGKSYFNATQIRHCLIEQINQNELYVANDIELGNKHDCSLIYGTNAVGKSSLIKSIGINIILAQSGNYVPSTNFEYFPYTALFTRILNTDNIFKGLSTFALEMGELRNILKYADKNSIVLGDELCSGTESVSGLSIFTASLERLHNKGVSSIFASHMHELLEYDEIKKLNKLKINHMSVIYDKKLNKLIYDRKLKDGCGEMMYGIQVAESLDLDDDFIERCYAIRNKYNDTDDSTMDSKGSSYNSKKIKSKICELCKKNPSCDVHHLQFQENADENGFINNQFHKNQQANLVSICKICHDRIHKENKQLKKVKTSNGYELIEV</sequence>
<evidence type="ECO:0000313" key="2">
    <source>
        <dbReference type="Proteomes" id="UP000204225"/>
    </source>
</evidence>
<dbReference type="EMBL" id="KC662249">
    <property type="protein sequence ID" value="AGM15534.1"/>
    <property type="molecule type" value="Genomic_DNA"/>
</dbReference>
<dbReference type="Proteomes" id="UP000204225">
    <property type="component" value="Segment"/>
</dbReference>
<accession>A0AC59EX96</accession>
<proteinExistence type="predicted"/>
<name>A0AC59EX96_9VIRU</name>
<reference evidence="1 2" key="1">
    <citation type="journal article" date="2013" name="Proc. Natl. Acad. Sci. U.S.A.">
        <title>Genome of Phaeocystis globosa virus PgV-16T highlights the common ancestry of the largest known DNA viruses infecting eukaryotes.</title>
        <authorList>
            <person name="Santini S."/>
            <person name="Jeudy S."/>
            <person name="Bartoli J."/>
            <person name="Poirot O."/>
            <person name="Lescot M."/>
            <person name="Abergel C."/>
            <person name="Barbe V."/>
            <person name="Wommack K.E."/>
            <person name="Noordeloos A.A."/>
            <person name="Brussaard C.P."/>
            <person name="Claverie J.M."/>
        </authorList>
    </citation>
    <scope>NUCLEOTIDE SEQUENCE [LARGE SCALE GENOMIC DNA]</scope>
    <source>
        <strain evidence="1 2">16T</strain>
    </source>
</reference>
<evidence type="ECO:0000313" key="1">
    <source>
        <dbReference type="EMBL" id="AGM15534.1"/>
    </source>
</evidence>
<organism evidence="1 2">
    <name type="scientific">Phaeocystis globosa virus PgV-16T</name>
    <dbReference type="NCBI Taxonomy" id="3071227"/>
    <lineage>
        <taxon>Viruses</taxon>
        <taxon>Varidnaviria</taxon>
        <taxon>Bamfordvirae</taxon>
        <taxon>Nucleocytoviricota</taxon>
        <taxon>Megaviricetes</taxon>
        <taxon>Imitervirales</taxon>
        <taxon>Mesomimiviridae</taxon>
        <taxon>Tethysvirus</taxon>
        <taxon>Tethysvirus hollandense</taxon>
    </lineage>
</organism>
<protein>
    <submittedName>
        <fullName evidence="1">MutS7 protein</fullName>
    </submittedName>
</protein>
<keyword evidence="2" id="KW-1185">Reference proteome</keyword>
<gene>
    <name evidence="1" type="ORF">PGCG_00223</name>
</gene>